<comment type="caution">
    <text evidence="1">The sequence shown here is derived from an EMBL/GenBank/DDBJ whole genome shotgun (WGS) entry which is preliminary data.</text>
</comment>
<organism evidence="1 2">
    <name type="scientific">Caerostris extrusa</name>
    <name type="common">Bark spider</name>
    <name type="synonym">Caerostris bankana</name>
    <dbReference type="NCBI Taxonomy" id="172846"/>
    <lineage>
        <taxon>Eukaryota</taxon>
        <taxon>Metazoa</taxon>
        <taxon>Ecdysozoa</taxon>
        <taxon>Arthropoda</taxon>
        <taxon>Chelicerata</taxon>
        <taxon>Arachnida</taxon>
        <taxon>Araneae</taxon>
        <taxon>Araneomorphae</taxon>
        <taxon>Entelegynae</taxon>
        <taxon>Araneoidea</taxon>
        <taxon>Araneidae</taxon>
        <taxon>Caerostris</taxon>
    </lineage>
</organism>
<sequence>MLRQWVSFEPNKKKEIFSNQMGILQTNVSSKSTEMVMTPANLLGIWNKQMQSQQTSAGAIDNIGVLLVIVADLFSLDSSFP</sequence>
<keyword evidence="2" id="KW-1185">Reference proteome</keyword>
<evidence type="ECO:0000313" key="2">
    <source>
        <dbReference type="Proteomes" id="UP001054945"/>
    </source>
</evidence>
<accession>A0AAV4MI75</accession>
<evidence type="ECO:0000313" key="1">
    <source>
        <dbReference type="EMBL" id="GIX71156.1"/>
    </source>
</evidence>
<dbReference type="Proteomes" id="UP001054945">
    <property type="component" value="Unassembled WGS sequence"/>
</dbReference>
<dbReference type="AlphaFoldDB" id="A0AAV4MI75"/>
<name>A0AAV4MI75_CAEEX</name>
<proteinExistence type="predicted"/>
<gene>
    <name evidence="1" type="ORF">CEXT_286031</name>
</gene>
<dbReference type="EMBL" id="BPLR01002197">
    <property type="protein sequence ID" value="GIX71156.1"/>
    <property type="molecule type" value="Genomic_DNA"/>
</dbReference>
<protein>
    <submittedName>
        <fullName evidence="1">Uncharacterized protein</fullName>
    </submittedName>
</protein>
<reference evidence="1 2" key="1">
    <citation type="submission" date="2021-06" db="EMBL/GenBank/DDBJ databases">
        <title>Caerostris extrusa draft genome.</title>
        <authorList>
            <person name="Kono N."/>
            <person name="Arakawa K."/>
        </authorList>
    </citation>
    <scope>NUCLEOTIDE SEQUENCE [LARGE SCALE GENOMIC DNA]</scope>
</reference>